<feature type="region of interest" description="Disordered" evidence="1">
    <location>
        <begin position="81"/>
        <end position="112"/>
    </location>
</feature>
<dbReference type="PANTHER" id="PTHR33678">
    <property type="entry name" value="BLL1576 PROTEIN"/>
    <property type="match status" value="1"/>
</dbReference>
<sequence length="112" mass="12210">MGVHICWGRLGGGNNAAERALRGIALGRRNWTFAGSLRGADRAALMLTMITTCRLNDVDPRAWLADVLARIADLPLDRTPPRLDITGESAETLKQRPADAFEEDSLPNAEAR</sequence>
<dbReference type="InterPro" id="IPR052344">
    <property type="entry name" value="Transposase-related"/>
</dbReference>
<name>A0A1L3FNY7_BRAJP</name>
<organism evidence="4 5">
    <name type="scientific">Bradyrhizobium japonicum</name>
    <dbReference type="NCBI Taxonomy" id="375"/>
    <lineage>
        <taxon>Bacteria</taxon>
        <taxon>Pseudomonadati</taxon>
        <taxon>Pseudomonadota</taxon>
        <taxon>Alphaproteobacteria</taxon>
        <taxon>Hyphomicrobiales</taxon>
        <taxon>Nitrobacteraceae</taxon>
        <taxon>Bradyrhizobium</taxon>
    </lineage>
</organism>
<dbReference type="Pfam" id="PF13817">
    <property type="entry name" value="DDE_Tnp_IS66_C"/>
    <property type="match status" value="1"/>
</dbReference>
<evidence type="ECO:0000313" key="5">
    <source>
        <dbReference type="Proteomes" id="UP000181962"/>
    </source>
</evidence>
<dbReference type="PANTHER" id="PTHR33678:SF1">
    <property type="entry name" value="BLL1576 PROTEIN"/>
    <property type="match status" value="1"/>
</dbReference>
<dbReference type="EMBL" id="CP017637">
    <property type="protein sequence ID" value="APG14902.1"/>
    <property type="molecule type" value="Genomic_DNA"/>
</dbReference>
<dbReference type="AlphaFoldDB" id="A0A1L3FNY7"/>
<reference evidence="4 5" key="1">
    <citation type="submission" date="2016-11" db="EMBL/GenBank/DDBJ databases">
        <title>Complete Genome Sequence of Bradyrhizobium sp. strain J5, an isolated from soybean nodule in Hokkaido.</title>
        <authorList>
            <person name="Kanehara K."/>
        </authorList>
    </citation>
    <scope>NUCLEOTIDE SEQUENCE [LARGE SCALE GENOMIC DNA]</scope>
    <source>
        <strain evidence="4 5">J5</strain>
    </source>
</reference>
<feature type="domain" description="Transposase IS66 central" evidence="2">
    <location>
        <begin position="13"/>
        <end position="41"/>
    </location>
</feature>
<protein>
    <submittedName>
        <fullName evidence="4">Uncharacterized protein</fullName>
    </submittedName>
</protein>
<accession>A0A1L3FNY7</accession>
<evidence type="ECO:0000256" key="1">
    <source>
        <dbReference type="SAM" id="MobiDB-lite"/>
    </source>
</evidence>
<proteinExistence type="predicted"/>
<dbReference type="Pfam" id="PF03050">
    <property type="entry name" value="DDE_Tnp_IS66"/>
    <property type="match status" value="1"/>
</dbReference>
<feature type="domain" description="Transposase IS66 C-terminal" evidence="3">
    <location>
        <begin position="48"/>
        <end position="74"/>
    </location>
</feature>
<evidence type="ECO:0000313" key="4">
    <source>
        <dbReference type="EMBL" id="APG14902.1"/>
    </source>
</evidence>
<evidence type="ECO:0000259" key="2">
    <source>
        <dbReference type="Pfam" id="PF03050"/>
    </source>
</evidence>
<dbReference type="InterPro" id="IPR039552">
    <property type="entry name" value="IS66_C"/>
</dbReference>
<evidence type="ECO:0000259" key="3">
    <source>
        <dbReference type="Pfam" id="PF13817"/>
    </source>
</evidence>
<dbReference type="Proteomes" id="UP000181962">
    <property type="component" value="Chromosome"/>
</dbReference>
<gene>
    <name evidence="4" type="ORF">BKD09_41900</name>
</gene>
<dbReference type="InterPro" id="IPR004291">
    <property type="entry name" value="Transposase_IS66_central"/>
</dbReference>